<dbReference type="OrthoDB" id="9814200at2"/>
<dbReference type="InterPro" id="IPR001647">
    <property type="entry name" value="HTH_TetR"/>
</dbReference>
<proteinExistence type="predicted"/>
<feature type="domain" description="HTH tetR-type" evidence="3">
    <location>
        <begin position="8"/>
        <end position="69"/>
    </location>
</feature>
<keyword evidence="1 2" id="KW-0238">DNA-binding</keyword>
<dbReference type="PANTHER" id="PTHR43479:SF11">
    <property type="entry name" value="ACREF_ENVCD OPERON REPRESSOR-RELATED"/>
    <property type="match status" value="1"/>
</dbReference>
<dbReference type="AlphaFoldDB" id="A0A315ZYA8"/>
<evidence type="ECO:0000313" key="4">
    <source>
        <dbReference type="EMBL" id="SUQ13883.1"/>
    </source>
</evidence>
<accession>A0A315ZYA8</accession>
<dbReference type="PROSITE" id="PS50977">
    <property type="entry name" value="HTH_TETR_2"/>
    <property type="match status" value="1"/>
</dbReference>
<dbReference type="InterPro" id="IPR036271">
    <property type="entry name" value="Tet_transcr_reg_TetR-rel_C_sf"/>
</dbReference>
<gene>
    <name evidence="4" type="ORF">SAMN05216529_104194</name>
</gene>
<dbReference type="PANTHER" id="PTHR43479">
    <property type="entry name" value="ACREF/ENVCD OPERON REPRESSOR-RELATED"/>
    <property type="match status" value="1"/>
</dbReference>
<evidence type="ECO:0000256" key="1">
    <source>
        <dbReference type="ARBA" id="ARBA00023125"/>
    </source>
</evidence>
<dbReference type="RefSeq" id="WP_109710218.1">
    <property type="nucleotide sequence ID" value="NZ_QGDS01000004.1"/>
</dbReference>
<name>A0A315ZYA8_9FIRM</name>
<dbReference type="SUPFAM" id="SSF46689">
    <property type="entry name" value="Homeodomain-like"/>
    <property type="match status" value="1"/>
</dbReference>
<evidence type="ECO:0000259" key="3">
    <source>
        <dbReference type="PROSITE" id="PS50977"/>
    </source>
</evidence>
<dbReference type="EMBL" id="UHJJ01000004">
    <property type="protein sequence ID" value="SUQ13883.1"/>
    <property type="molecule type" value="Genomic_DNA"/>
</dbReference>
<dbReference type="Gene3D" id="1.10.357.10">
    <property type="entry name" value="Tetracycline Repressor, domain 2"/>
    <property type="match status" value="1"/>
</dbReference>
<dbReference type="SUPFAM" id="SSF48498">
    <property type="entry name" value="Tetracyclin repressor-like, C-terminal domain"/>
    <property type="match status" value="1"/>
</dbReference>
<protein>
    <submittedName>
        <fullName evidence="4">DNA-binding transcriptional regulator, AcrR family</fullName>
    </submittedName>
</protein>
<evidence type="ECO:0000256" key="2">
    <source>
        <dbReference type="PROSITE-ProRule" id="PRU00335"/>
    </source>
</evidence>
<evidence type="ECO:0000313" key="5">
    <source>
        <dbReference type="Proteomes" id="UP000254051"/>
    </source>
</evidence>
<feature type="DNA-binding region" description="H-T-H motif" evidence="2">
    <location>
        <begin position="32"/>
        <end position="51"/>
    </location>
</feature>
<dbReference type="InterPro" id="IPR009057">
    <property type="entry name" value="Homeodomain-like_sf"/>
</dbReference>
<dbReference type="Pfam" id="PF00440">
    <property type="entry name" value="TetR_N"/>
    <property type="match status" value="1"/>
</dbReference>
<organism evidence="4 5">
    <name type="scientific">Faecalicatena contorta</name>
    <dbReference type="NCBI Taxonomy" id="39482"/>
    <lineage>
        <taxon>Bacteria</taxon>
        <taxon>Bacillati</taxon>
        <taxon>Bacillota</taxon>
        <taxon>Clostridia</taxon>
        <taxon>Lachnospirales</taxon>
        <taxon>Lachnospiraceae</taxon>
        <taxon>Faecalicatena</taxon>
    </lineage>
</organism>
<sequence>MSRNKYPEETEQIILDAALKLFIEKGYEQTTILDIVGEMGGLTRGAFYHHFKTKEEVFFALTDKLFNDIEPFEKLKGRTDINGLEKIKLTLQILNESEEYAVLQLQILPLIESSPTAFKVYMEKQRTFLTSKYAELIEEGINDGSIKARYPKLTAELFLLICNVWMMPTIYPQASEEEAWQRFNMAKDIVDFLGLPVLDKKLTSQVAITEQGMVVEVNKK</sequence>
<dbReference type="InterPro" id="IPR050624">
    <property type="entry name" value="HTH-type_Tx_Regulator"/>
</dbReference>
<dbReference type="Proteomes" id="UP000254051">
    <property type="component" value="Unassembled WGS sequence"/>
</dbReference>
<dbReference type="GO" id="GO:0003677">
    <property type="term" value="F:DNA binding"/>
    <property type="evidence" value="ECO:0007669"/>
    <property type="project" value="UniProtKB-UniRule"/>
</dbReference>
<reference evidence="5" key="1">
    <citation type="submission" date="2017-07" db="EMBL/GenBank/DDBJ databases">
        <authorList>
            <person name="Varghese N."/>
            <person name="Submissions S."/>
        </authorList>
    </citation>
    <scope>NUCLEOTIDE SEQUENCE [LARGE SCALE GENOMIC DNA]</scope>
    <source>
        <strain evidence="5">NLAE-zl-C134</strain>
    </source>
</reference>
<keyword evidence="5" id="KW-1185">Reference proteome</keyword>